<evidence type="ECO:0000256" key="3">
    <source>
        <dbReference type="ARBA" id="ARBA00012759"/>
    </source>
</evidence>
<evidence type="ECO:0000256" key="8">
    <source>
        <dbReference type="ARBA" id="ARBA00039432"/>
    </source>
</evidence>
<feature type="compositionally biased region" description="Low complexity" evidence="13">
    <location>
        <begin position="538"/>
        <end position="555"/>
    </location>
</feature>
<dbReference type="GO" id="GO:0005634">
    <property type="term" value="C:nucleus"/>
    <property type="evidence" value="ECO:0007669"/>
    <property type="project" value="TreeGrafter"/>
</dbReference>
<dbReference type="InterPro" id="IPR028889">
    <property type="entry name" value="USP"/>
</dbReference>
<feature type="region of interest" description="Disordered" evidence="13">
    <location>
        <begin position="504"/>
        <end position="555"/>
    </location>
</feature>
<dbReference type="STRING" id="282301.A0A267FHD3"/>
<dbReference type="PROSITE" id="PS00973">
    <property type="entry name" value="USP_2"/>
    <property type="match status" value="1"/>
</dbReference>
<dbReference type="PANTHER" id="PTHR24006:SF758">
    <property type="entry name" value="UBIQUITIN CARBOXYL-TERMINAL HYDROLASE 36"/>
    <property type="match status" value="1"/>
</dbReference>
<dbReference type="InterPro" id="IPR001394">
    <property type="entry name" value="Peptidase_C19_UCH"/>
</dbReference>
<feature type="region of interest" description="Disordered" evidence="13">
    <location>
        <begin position="1"/>
        <end position="23"/>
    </location>
</feature>
<proteinExistence type="inferred from homology"/>
<comment type="similarity">
    <text evidence="2">Belongs to the peptidase C19 family.</text>
</comment>
<dbReference type="EC" id="3.4.19.12" evidence="3"/>
<comment type="catalytic activity">
    <reaction evidence="1">
        <text>Thiol-dependent hydrolysis of ester, thioester, amide, peptide and isopeptide bonds formed by the C-terminal Gly of ubiquitin (a 76-residue protein attached to proteins as an intracellular targeting signal).</text>
        <dbReference type="EC" id="3.4.19.12"/>
    </reaction>
</comment>
<accession>A0A267FHD3</accession>
<feature type="compositionally biased region" description="Low complexity" evidence="13">
    <location>
        <begin position="7"/>
        <end position="21"/>
    </location>
</feature>
<evidence type="ECO:0000256" key="12">
    <source>
        <dbReference type="ARBA" id="ARBA00043009"/>
    </source>
</evidence>
<feature type="compositionally biased region" description="Basic residues" evidence="13">
    <location>
        <begin position="718"/>
        <end position="767"/>
    </location>
</feature>
<dbReference type="SUPFAM" id="SSF54001">
    <property type="entry name" value="Cysteine proteinases"/>
    <property type="match status" value="1"/>
</dbReference>
<feature type="compositionally biased region" description="Low complexity" evidence="13">
    <location>
        <begin position="442"/>
        <end position="451"/>
    </location>
</feature>
<name>A0A267FHD3_9PLAT</name>
<organism evidence="15 16">
    <name type="scientific">Macrostomum lignano</name>
    <dbReference type="NCBI Taxonomy" id="282301"/>
    <lineage>
        <taxon>Eukaryota</taxon>
        <taxon>Metazoa</taxon>
        <taxon>Spiralia</taxon>
        <taxon>Lophotrochozoa</taxon>
        <taxon>Platyhelminthes</taxon>
        <taxon>Rhabditophora</taxon>
        <taxon>Macrostomorpha</taxon>
        <taxon>Macrostomida</taxon>
        <taxon>Macrostomidae</taxon>
        <taxon>Macrostomum</taxon>
    </lineage>
</organism>
<gene>
    <name evidence="15" type="ORF">BOX15_Mlig014293g1</name>
</gene>
<feature type="region of interest" description="Disordered" evidence="13">
    <location>
        <begin position="589"/>
        <end position="767"/>
    </location>
</feature>
<dbReference type="InterPro" id="IPR018200">
    <property type="entry name" value="USP_CS"/>
</dbReference>
<evidence type="ECO:0000313" key="15">
    <source>
        <dbReference type="EMBL" id="PAA72479.1"/>
    </source>
</evidence>
<evidence type="ECO:0000313" key="16">
    <source>
        <dbReference type="Proteomes" id="UP000215902"/>
    </source>
</evidence>
<dbReference type="EMBL" id="NIVC01001089">
    <property type="protein sequence ID" value="PAA72479.1"/>
    <property type="molecule type" value="Genomic_DNA"/>
</dbReference>
<dbReference type="Proteomes" id="UP000215902">
    <property type="component" value="Unassembled WGS sequence"/>
</dbReference>
<evidence type="ECO:0000259" key="14">
    <source>
        <dbReference type="PROSITE" id="PS50235"/>
    </source>
</evidence>
<evidence type="ECO:0000256" key="6">
    <source>
        <dbReference type="ARBA" id="ARBA00022801"/>
    </source>
</evidence>
<feature type="compositionally biased region" description="Low complexity" evidence="13">
    <location>
        <begin position="653"/>
        <end position="663"/>
    </location>
</feature>
<dbReference type="Pfam" id="PF00443">
    <property type="entry name" value="UCH"/>
    <property type="match status" value="1"/>
</dbReference>
<evidence type="ECO:0000256" key="9">
    <source>
        <dbReference type="ARBA" id="ARBA00041300"/>
    </source>
</evidence>
<dbReference type="GO" id="GO:0005829">
    <property type="term" value="C:cytosol"/>
    <property type="evidence" value="ECO:0007669"/>
    <property type="project" value="TreeGrafter"/>
</dbReference>
<comment type="caution">
    <text evidence="15">The sequence shown here is derived from an EMBL/GenBank/DDBJ whole genome shotgun (WGS) entry which is preliminary data.</text>
</comment>
<feature type="compositionally biased region" description="Low complexity" evidence="13">
    <location>
        <begin position="504"/>
        <end position="527"/>
    </location>
</feature>
<evidence type="ECO:0000256" key="5">
    <source>
        <dbReference type="ARBA" id="ARBA00022786"/>
    </source>
</evidence>
<evidence type="ECO:0000256" key="4">
    <source>
        <dbReference type="ARBA" id="ARBA00022670"/>
    </source>
</evidence>
<dbReference type="OrthoDB" id="420187at2759"/>
<dbReference type="GO" id="GO:0006508">
    <property type="term" value="P:proteolysis"/>
    <property type="evidence" value="ECO:0007669"/>
    <property type="project" value="UniProtKB-KW"/>
</dbReference>
<feature type="region of interest" description="Disordered" evidence="13">
    <location>
        <begin position="442"/>
        <end position="489"/>
    </location>
</feature>
<evidence type="ECO:0000256" key="11">
    <source>
        <dbReference type="ARBA" id="ARBA00042420"/>
    </source>
</evidence>
<dbReference type="GO" id="GO:0004843">
    <property type="term" value="F:cysteine-type deubiquitinase activity"/>
    <property type="evidence" value="ECO:0007669"/>
    <property type="project" value="UniProtKB-EC"/>
</dbReference>
<protein>
    <recommendedName>
        <fullName evidence="8">Ubiquitin carboxyl-terminal hydrolase 36</fullName>
        <ecNumber evidence="3">3.4.19.12</ecNumber>
    </recommendedName>
    <alternativeName>
        <fullName evidence="11">Deubiquitinating enzyme 36</fullName>
    </alternativeName>
    <alternativeName>
        <fullName evidence="10">Protein scrawny</fullName>
    </alternativeName>
    <alternativeName>
        <fullName evidence="9">Ubiquitin thioesterase 36</fullName>
    </alternativeName>
    <alternativeName>
        <fullName evidence="12">Ubiquitin-specific-processing protease 36</fullName>
    </alternativeName>
</protein>
<evidence type="ECO:0000256" key="10">
    <source>
        <dbReference type="ARBA" id="ARBA00042154"/>
    </source>
</evidence>
<keyword evidence="5" id="KW-0833">Ubl conjugation pathway</keyword>
<keyword evidence="7" id="KW-0788">Thiol protease</keyword>
<feature type="compositionally biased region" description="Low complexity" evidence="13">
    <location>
        <begin position="465"/>
        <end position="488"/>
    </location>
</feature>
<evidence type="ECO:0000256" key="7">
    <source>
        <dbReference type="ARBA" id="ARBA00022807"/>
    </source>
</evidence>
<feature type="compositionally biased region" description="Low complexity" evidence="13">
    <location>
        <begin position="675"/>
        <end position="694"/>
    </location>
</feature>
<keyword evidence="4" id="KW-0645">Protease</keyword>
<dbReference type="PANTHER" id="PTHR24006">
    <property type="entry name" value="UBIQUITIN CARBOXYL-TERMINAL HYDROLASE"/>
    <property type="match status" value="1"/>
</dbReference>
<keyword evidence="16" id="KW-1185">Reference proteome</keyword>
<sequence>MLAPILQQQQQQQNGSNSNGSIASTSNGYGHHRLLNGDRQQHLQQQQQQQPKLFSYKLVQLQHSYTGLPFGFTNEGNYCYMISVLQSLLHTPAFINFVLSSHVSTCRIVPSVDKWCAVCEFVRYYKRYSCGPGSACYPRAFMNRLSAISPTMRLNRQEDAHEFLRGLLDYMESNCLHGYTGAESKRASNPIRVLFCGKLKSSVLCSKCGAQSQTFDDFMDLSLCIQSSNNLIDCLQRFVSADLLKDSNAYKCEKCRTKVTAMKSFSIAVGPPILTIQLNRFQWGHNSKISRFVEFPLSLDLRPFMSKRGRPVQYDLYSVVIHHGASTKFGHYYCYAKRNEAWWCLNDASVERISETRVLNSCPYILFYRRTDLSALVNNNSNSSNGARPVSTVDAPHPTPPIAAAPLIPASSIPTSQTAAVRSIPSTSTIRVLVSSAASPIQSTITSTTSSGPMFTPRPVFVLRNNSSNGNCNGSGSVSSGSSTSSGSKTDLLQFMSARNVNSSCYSSKSNNGSTSDSTAQAAAAQAGNRELLVSYGSPSQSPSHSSASAAASPSSTCIRLKIHKVEGNKFSCVPVPLQQQQQQQQKQQLVMQLTPPQPTKSVVASASAPVDARASARTPPPSYQLPAASNSEPQQQQQRHQQSSNLKRKASQDQSSSSPSSSEYDWVECCSGPAAAEATAAAASAAAAHSAHNSAKEDCNSDSDDSSSSSDRETAKKRSKRHHHQQHDRRHSRRQNHHKRHKRKSSHHKSRRRSSSRSHRHNHHNQ</sequence>
<dbReference type="InterPro" id="IPR050164">
    <property type="entry name" value="Peptidase_C19"/>
</dbReference>
<evidence type="ECO:0000256" key="13">
    <source>
        <dbReference type="SAM" id="MobiDB-lite"/>
    </source>
</evidence>
<dbReference type="AlphaFoldDB" id="A0A267FHD3"/>
<evidence type="ECO:0000256" key="1">
    <source>
        <dbReference type="ARBA" id="ARBA00000707"/>
    </source>
</evidence>
<keyword evidence="6" id="KW-0378">Hydrolase</keyword>
<dbReference type="Gene3D" id="3.90.70.10">
    <property type="entry name" value="Cysteine proteinases"/>
    <property type="match status" value="1"/>
</dbReference>
<evidence type="ECO:0000256" key="2">
    <source>
        <dbReference type="ARBA" id="ARBA00009085"/>
    </source>
</evidence>
<reference evidence="15 16" key="1">
    <citation type="submission" date="2017-06" db="EMBL/GenBank/DDBJ databases">
        <title>A platform for efficient transgenesis in Macrostomum lignano, a flatworm model organism for stem cell research.</title>
        <authorList>
            <person name="Berezikov E."/>
        </authorList>
    </citation>
    <scope>NUCLEOTIDE SEQUENCE [LARGE SCALE GENOMIC DNA]</scope>
    <source>
        <strain evidence="15">DV1</strain>
        <tissue evidence="15">Whole organism</tissue>
    </source>
</reference>
<dbReference type="PROSITE" id="PS50235">
    <property type="entry name" value="USP_3"/>
    <property type="match status" value="1"/>
</dbReference>
<dbReference type="InterPro" id="IPR038765">
    <property type="entry name" value="Papain-like_cys_pep_sf"/>
</dbReference>
<feature type="domain" description="USP" evidence="14">
    <location>
        <begin position="70"/>
        <end position="371"/>
    </location>
</feature>
<feature type="compositionally biased region" description="Low complexity" evidence="13">
    <location>
        <begin position="602"/>
        <end position="617"/>
    </location>
</feature>
<dbReference type="GO" id="GO:0016579">
    <property type="term" value="P:protein deubiquitination"/>
    <property type="evidence" value="ECO:0007669"/>
    <property type="project" value="InterPro"/>
</dbReference>